<name>D1NXF1_9GAMM</name>
<accession>D1NXF1</accession>
<dbReference type="EMBL" id="ABXV02000002">
    <property type="protein sequence ID" value="EFB74089.1"/>
    <property type="molecule type" value="Genomic_DNA"/>
</dbReference>
<reference evidence="1" key="1">
    <citation type="submission" date="2009-12" db="EMBL/GenBank/DDBJ databases">
        <authorList>
            <person name="Weinstock G."/>
            <person name="Sodergren E."/>
            <person name="Clifton S."/>
            <person name="Fulton L."/>
            <person name="Fulton B."/>
            <person name="Courtney L."/>
            <person name="Fronick C."/>
            <person name="Harrison M."/>
            <person name="Strong C."/>
            <person name="Farmer C."/>
            <person name="Delahaunty K."/>
            <person name="Markovic C."/>
            <person name="Hall O."/>
            <person name="Minx P."/>
            <person name="Tomlinson C."/>
            <person name="Mitreva M."/>
            <person name="Nelson J."/>
            <person name="Hou S."/>
            <person name="Wollam A."/>
            <person name="Pepin K.H."/>
            <person name="Johnson M."/>
            <person name="Bhonagiri V."/>
            <person name="Nash W.E."/>
            <person name="Warren W."/>
            <person name="Chinwalla A."/>
            <person name="Mardis E.R."/>
            <person name="Wilson R.K."/>
        </authorList>
    </citation>
    <scope>NUCLEOTIDE SEQUENCE [LARGE SCALE GENOMIC DNA]</scope>
    <source>
        <strain evidence="1">DSM 4541</strain>
    </source>
</reference>
<dbReference type="AlphaFoldDB" id="D1NXF1"/>
<evidence type="ECO:0000313" key="1">
    <source>
        <dbReference type="EMBL" id="EFB74089.1"/>
    </source>
</evidence>
<protein>
    <submittedName>
        <fullName evidence="1">Uncharacterized protein</fullName>
    </submittedName>
</protein>
<keyword evidence="2" id="KW-1185">Reference proteome</keyword>
<gene>
    <name evidence="1" type="ORF">PROVRUST_04579</name>
</gene>
<comment type="caution">
    <text evidence="1">The sequence shown here is derived from an EMBL/GenBank/DDBJ whole genome shotgun (WGS) entry which is preliminary data.</text>
</comment>
<dbReference type="STRING" id="500637.PROVRUST_04579"/>
<sequence>MIAENEKNSDRLANEKPQTVKICFHPQFFPAKRRLIFYCPSDIFIDRLTSKTLY</sequence>
<dbReference type="HOGENOM" id="CLU_3046905_0_0_6"/>
<organism evidence="1 2">
    <name type="scientific">Providencia rustigianii DSM 4541</name>
    <dbReference type="NCBI Taxonomy" id="500637"/>
    <lineage>
        <taxon>Bacteria</taxon>
        <taxon>Pseudomonadati</taxon>
        <taxon>Pseudomonadota</taxon>
        <taxon>Gammaproteobacteria</taxon>
        <taxon>Enterobacterales</taxon>
        <taxon>Morganellaceae</taxon>
        <taxon>Providencia</taxon>
    </lineage>
</organism>
<proteinExistence type="predicted"/>
<evidence type="ECO:0000313" key="2">
    <source>
        <dbReference type="Proteomes" id="UP000005512"/>
    </source>
</evidence>
<dbReference type="Proteomes" id="UP000005512">
    <property type="component" value="Unassembled WGS sequence"/>
</dbReference>